<feature type="domain" description="PD-(D/E)XK nuclease-like" evidence="2">
    <location>
        <begin position="1401"/>
        <end position="1618"/>
    </location>
</feature>
<feature type="compositionally biased region" description="Acidic residues" evidence="1">
    <location>
        <begin position="1279"/>
        <end position="1288"/>
    </location>
</feature>
<protein>
    <recommendedName>
        <fullName evidence="2">PD-(D/E)XK nuclease-like domain-containing protein</fullName>
    </recommendedName>
</protein>
<comment type="caution">
    <text evidence="3">The sequence shown here is derived from an EMBL/GenBank/DDBJ whole genome shotgun (WGS) entry which is preliminary data.</text>
</comment>
<evidence type="ECO:0000256" key="1">
    <source>
        <dbReference type="SAM" id="MobiDB-lite"/>
    </source>
</evidence>
<feature type="compositionally biased region" description="Polar residues" evidence="1">
    <location>
        <begin position="504"/>
        <end position="513"/>
    </location>
</feature>
<dbReference type="Pfam" id="PF20516">
    <property type="entry name" value="PDDEXK_12"/>
    <property type="match status" value="1"/>
</dbReference>
<feature type="region of interest" description="Disordered" evidence="1">
    <location>
        <begin position="489"/>
        <end position="587"/>
    </location>
</feature>
<proteinExistence type="predicted"/>
<dbReference type="InterPro" id="IPR046797">
    <property type="entry name" value="PDDEXK_12"/>
</dbReference>
<keyword evidence="4" id="KW-1185">Reference proteome</keyword>
<evidence type="ECO:0000313" key="3">
    <source>
        <dbReference type="EMBL" id="KAJ6439190.1"/>
    </source>
</evidence>
<organism evidence="3 4">
    <name type="scientific">Purpureocillium lavendulum</name>
    <dbReference type="NCBI Taxonomy" id="1247861"/>
    <lineage>
        <taxon>Eukaryota</taxon>
        <taxon>Fungi</taxon>
        <taxon>Dikarya</taxon>
        <taxon>Ascomycota</taxon>
        <taxon>Pezizomycotina</taxon>
        <taxon>Sordariomycetes</taxon>
        <taxon>Hypocreomycetidae</taxon>
        <taxon>Hypocreales</taxon>
        <taxon>Ophiocordycipitaceae</taxon>
        <taxon>Purpureocillium</taxon>
    </lineage>
</organism>
<evidence type="ECO:0000313" key="4">
    <source>
        <dbReference type="Proteomes" id="UP001163105"/>
    </source>
</evidence>
<feature type="region of interest" description="Disordered" evidence="1">
    <location>
        <begin position="1906"/>
        <end position="1984"/>
    </location>
</feature>
<dbReference type="Proteomes" id="UP001163105">
    <property type="component" value="Unassembled WGS sequence"/>
</dbReference>
<feature type="compositionally biased region" description="Basic and acidic residues" evidence="1">
    <location>
        <begin position="1912"/>
        <end position="1935"/>
    </location>
</feature>
<evidence type="ECO:0000259" key="2">
    <source>
        <dbReference type="Pfam" id="PF20516"/>
    </source>
</evidence>
<feature type="compositionally biased region" description="Acidic residues" evidence="1">
    <location>
        <begin position="544"/>
        <end position="572"/>
    </location>
</feature>
<feature type="compositionally biased region" description="Gly residues" evidence="1">
    <location>
        <begin position="524"/>
        <end position="539"/>
    </location>
</feature>
<sequence>MAGGVLVGDENGDAAACDTGFPPTPPLESESEPESDVSDAQQELDVIDDMEDAIELSHGLAGRFLETTWGSTCDCDEQSRVEPGEPAFSLDQMAQYWQTLGVPDAIGASLLPSMSAERDSTQLDWSSILSGGTNRPRLDIKSVICYASYLSINRGLYISYHPPVSRNMKTSVHIYHHSKALHTIPHFRLGSGRQSPQLGVFLFFPHITHAHRTTTYLTNGERQLWIDRLLLPAIRHLCPPDVIQHHPRSFADVESKTYSRRRETCSGLVRSNMDMLHYIPEQYLEGIWQHIGQNTDHPDLQQFRDMFVVLSAKNIKLEARSSTFEDCRSRITTHLRQILDWSKADLTRTWIDVGVEDTASHNSHTFLWRRNCLEAWTESLKHSHSHPLISSELFNFNLTEQAGSGRVELARAHPLRKQGILYAQRYNINKDIVGTKARYKSAWKEFICYLFRAIALEPRKRREIHNIPLRADEMTMMHHVLSLASRLQDQVEAEGTPNDDEGSESSWCEQSVSELGENTDADGAGVGEGSNDESGGGDISSGVLDEDTSVDGASDDDDETSDDDDSLLCEEDYGSHDEKQSSHRRSISLPHGTRLELAEALFQPSMIFWTHQCQTGVLDSSALVHFAAVMGIHRTSLAYRSAYNYTPSLAAVIYDTLVYVWPPRNTYSSQPERLQAIRTKYMLRGCHTPIGEILELKAFGKSIIKRDGYRSNLTWSLDGQSLTIGNDKVVHLSDFCTTHRDASWRVQEQVDEMMLGWKPTEDLSTIADDLTNKVTGWCFLDSPENGFLGKYKAMTRRAWLSSFRGAALAKAGQWLSCSCLTYLEAGIELATKIFVALHLTAGLPGRGTEITSTRLRNTNLAVVRAGAGQIIIVISYSKSRASNNYDFYTVRYLPKDLATSVLTYLTYIRPFIDFLANRLELPQFWSNEFLPRSGQLRTPWTLSLYKQAAIAIAKRYISELIKKRNFYYPTGASAPVNMIAAGVGHHQYMLLTTYAIDTALPPRLPPELLEMYRRLSTIWQDWNSQDAIRGRTPLGHALAWRNYLGKVGKSSVTRHQARWSQDGQTLTPNGVTLHMDQVPQQLVSECRQAHALFFDEPLFGDDGDAGRQHPLPTPRGGDLLLTYLAVVQPLRQTFLRQSKPGALLSPYLRATLDGEVWPDRRAAASITKAKLSPSQRANFDIQDMENPEDIEEEIRAAMAWGFDSAARGSEEPYRILTARMPVDALTADWSLARNRPIQEKHVDALCTIFQRGDIKRASYPLNTRSEVQCVLHRMGYDGDTPDADDDDVPSIASRPSSNSYPEPALANKSSIGPATFTIVMRLHPELNLALRMNRRDEMMADSYGDIWVQVALTFEKTGFRMGSFRLDTYPDSLNALRCELRDIGLGDGILPASLEHELRRADSEIPRFAFDRDEATRALTEAIATDLPPINWVQALMKRADECELNRECESSWNGEIHAAILEQAFRINRFVSNGPVDFRYAQAAQIVHAYKPREAPSKMVDFCVFYRPGKGSAEEQAIDDICQTRPAQSINHTDLGDFCKRPIALSIETKRPNVDRDNATLQIGTWQSAQWRSLRHNRGRPLESIEFLPGIIVQGHDWQFVASVLDGNGKSVLLKGLVATASKNSDMICGNVVEMETQMLRALQLRSEAANTTQWGETMFGRATFQISTSDWMICHWADDFMAFRQVLGTLAQLPSDTAKLVSSEDWKTMSGSLGAERTQEQVRELFYPGQSGKPVSAASKRNPKLLQSFDDRGYWDVYERVLHMPALRFADAHRITGMPKEKGRVLFQVLDQVVTWLNPKRTAAVNRRSNTKPDLYAARFREDTWAGVLKIVRWHVSDSRPKWLPMEGSDDKPPEAAPSTQAANLTDAFCNYAAGLTAVQEDEGLYSKLQSSAFRTALATWLPEQCGEEPDSKEMSSGDGARGSRDPHAKDDGSTVVVAAAAAAKSPGVDRPVVDPKPAARPAAKEAAKPTAKPDNATPQPL</sequence>
<gene>
    <name evidence="3" type="ORF">O9K51_08602</name>
</gene>
<accession>A0AB34FJS4</accession>
<name>A0AB34FJS4_9HYPO</name>
<reference evidence="3" key="1">
    <citation type="submission" date="2023-01" db="EMBL/GenBank/DDBJ databases">
        <title>The growth and conidiation of Purpureocillium lavendulum are regulated by nitrogen source and histone H3K14 acetylation.</title>
        <authorList>
            <person name="Tang P."/>
            <person name="Han J."/>
            <person name="Zhang C."/>
            <person name="Tang P."/>
            <person name="Qi F."/>
            <person name="Zhang K."/>
            <person name="Liang L."/>
        </authorList>
    </citation>
    <scope>NUCLEOTIDE SEQUENCE</scope>
    <source>
        <strain evidence="3">YMF1.00683</strain>
    </source>
</reference>
<feature type="region of interest" description="Disordered" evidence="1">
    <location>
        <begin position="1"/>
        <end position="40"/>
    </location>
</feature>
<feature type="region of interest" description="Disordered" evidence="1">
    <location>
        <begin position="1276"/>
        <end position="1306"/>
    </location>
</feature>
<dbReference type="EMBL" id="JAQHRD010000007">
    <property type="protein sequence ID" value="KAJ6439190.1"/>
    <property type="molecule type" value="Genomic_DNA"/>
</dbReference>